<keyword evidence="2" id="KW-1185">Reference proteome</keyword>
<name>A0ACB9F0W7_CICIN</name>
<sequence>MFVVMARATLRFGDVYERIENSKQEEMIKLDKQRMEFTKEVEFQRLNMFMETQLELDKMKKKKPSTTGSSPVEKESDWSAFVSHCGYRFSQILALTRALKYPFLAKRLACMVISGTISLNCLDILQLTLLSPEMISQMEKEFGLLIGALEALGITTKQLTCNFTIISQILIGLAGGTSYEDLLASAIASVESEASVGNAVYLLPSFYNHDCDPNTHIVWVENVDARLKALRDISISKSFLYQPKVEMLAGTSMMRDLFWLSRYTGEDGLKMSVPSKNAVDLAKAILEKSKGKVRLTGLGARDSLHLEAGLCLYGNDMEQHITPVEAGLPWAIGK</sequence>
<organism evidence="1 2">
    <name type="scientific">Cichorium intybus</name>
    <name type="common">Chicory</name>
    <dbReference type="NCBI Taxonomy" id="13427"/>
    <lineage>
        <taxon>Eukaryota</taxon>
        <taxon>Viridiplantae</taxon>
        <taxon>Streptophyta</taxon>
        <taxon>Embryophyta</taxon>
        <taxon>Tracheophyta</taxon>
        <taxon>Spermatophyta</taxon>
        <taxon>Magnoliopsida</taxon>
        <taxon>eudicotyledons</taxon>
        <taxon>Gunneridae</taxon>
        <taxon>Pentapetalae</taxon>
        <taxon>asterids</taxon>
        <taxon>campanulids</taxon>
        <taxon>Asterales</taxon>
        <taxon>Asteraceae</taxon>
        <taxon>Cichorioideae</taxon>
        <taxon>Cichorieae</taxon>
        <taxon>Cichoriinae</taxon>
        <taxon>Cichorium</taxon>
    </lineage>
</organism>
<reference evidence="1 2" key="2">
    <citation type="journal article" date="2022" name="Mol. Ecol. Resour.">
        <title>The genomes of chicory, endive, great burdock and yacon provide insights into Asteraceae paleo-polyploidization history and plant inulin production.</title>
        <authorList>
            <person name="Fan W."/>
            <person name="Wang S."/>
            <person name="Wang H."/>
            <person name="Wang A."/>
            <person name="Jiang F."/>
            <person name="Liu H."/>
            <person name="Zhao H."/>
            <person name="Xu D."/>
            <person name="Zhang Y."/>
        </authorList>
    </citation>
    <scope>NUCLEOTIDE SEQUENCE [LARGE SCALE GENOMIC DNA]</scope>
    <source>
        <strain evidence="2">cv. Punajuju</strain>
        <tissue evidence="1">Leaves</tissue>
    </source>
</reference>
<dbReference type="EMBL" id="CM042011">
    <property type="protein sequence ID" value="KAI3764611.1"/>
    <property type="molecule type" value="Genomic_DNA"/>
</dbReference>
<protein>
    <submittedName>
        <fullName evidence="1">Uncharacterized protein</fullName>
    </submittedName>
</protein>
<accession>A0ACB9F0W7</accession>
<gene>
    <name evidence="1" type="ORF">L2E82_14622</name>
</gene>
<reference evidence="2" key="1">
    <citation type="journal article" date="2022" name="Mol. Ecol. Resour.">
        <title>The genomes of chicory, endive, great burdock and yacon provide insights into Asteraceae palaeo-polyploidization history and plant inulin production.</title>
        <authorList>
            <person name="Fan W."/>
            <person name="Wang S."/>
            <person name="Wang H."/>
            <person name="Wang A."/>
            <person name="Jiang F."/>
            <person name="Liu H."/>
            <person name="Zhao H."/>
            <person name="Xu D."/>
            <person name="Zhang Y."/>
        </authorList>
    </citation>
    <scope>NUCLEOTIDE SEQUENCE [LARGE SCALE GENOMIC DNA]</scope>
    <source>
        <strain evidence="2">cv. Punajuju</strain>
    </source>
</reference>
<dbReference type="Proteomes" id="UP001055811">
    <property type="component" value="Linkage Group LG03"/>
</dbReference>
<evidence type="ECO:0000313" key="2">
    <source>
        <dbReference type="Proteomes" id="UP001055811"/>
    </source>
</evidence>
<evidence type="ECO:0000313" key="1">
    <source>
        <dbReference type="EMBL" id="KAI3764611.1"/>
    </source>
</evidence>
<comment type="caution">
    <text evidence="1">The sequence shown here is derived from an EMBL/GenBank/DDBJ whole genome shotgun (WGS) entry which is preliminary data.</text>
</comment>
<proteinExistence type="predicted"/>